<feature type="domain" description="NAD-dependent epimerase/dehydratase" evidence="1">
    <location>
        <begin position="5"/>
        <end position="240"/>
    </location>
</feature>
<dbReference type="RefSeq" id="WP_260790660.1">
    <property type="nucleotide sequence ID" value="NZ_CP093313.1"/>
</dbReference>
<dbReference type="PRINTS" id="PR01713">
    <property type="entry name" value="NUCEPIMERASE"/>
</dbReference>
<dbReference type="AlphaFoldDB" id="A0A9J7BGX5"/>
<evidence type="ECO:0000259" key="1">
    <source>
        <dbReference type="Pfam" id="PF01370"/>
    </source>
</evidence>
<evidence type="ECO:0000313" key="3">
    <source>
        <dbReference type="Proteomes" id="UP001059380"/>
    </source>
</evidence>
<reference evidence="2" key="1">
    <citation type="submission" date="2021-04" db="EMBL/GenBank/DDBJ databases">
        <title>Phylogenetic analysis of Acidobacteriaceae.</title>
        <authorList>
            <person name="Qiu L."/>
            <person name="Zhang Q."/>
        </authorList>
    </citation>
    <scope>NUCLEOTIDE SEQUENCE</scope>
    <source>
        <strain evidence="2">DSM 25168</strain>
    </source>
</reference>
<dbReference type="SUPFAM" id="SSF51735">
    <property type="entry name" value="NAD(P)-binding Rossmann-fold domains"/>
    <property type="match status" value="1"/>
</dbReference>
<dbReference type="Gene3D" id="3.90.25.10">
    <property type="entry name" value="UDP-galactose 4-epimerase, domain 1"/>
    <property type="match status" value="1"/>
</dbReference>
<organism evidence="2 3">
    <name type="scientific">Occallatibacter riparius</name>
    <dbReference type="NCBI Taxonomy" id="1002689"/>
    <lineage>
        <taxon>Bacteria</taxon>
        <taxon>Pseudomonadati</taxon>
        <taxon>Acidobacteriota</taxon>
        <taxon>Terriglobia</taxon>
        <taxon>Terriglobales</taxon>
        <taxon>Acidobacteriaceae</taxon>
        <taxon>Occallatibacter</taxon>
    </lineage>
</organism>
<dbReference type="EMBL" id="CP093313">
    <property type="protein sequence ID" value="UWZ81769.1"/>
    <property type="molecule type" value="Genomic_DNA"/>
</dbReference>
<dbReference type="PANTHER" id="PTHR43245">
    <property type="entry name" value="BIFUNCTIONAL POLYMYXIN RESISTANCE PROTEIN ARNA"/>
    <property type="match status" value="1"/>
</dbReference>
<name>A0A9J7BGX5_9BACT</name>
<proteinExistence type="predicted"/>
<sequence length="314" mass="34085">MAKYLVTGAAGFIGRSIAAALLARGESVRGIDNFITGRRTNLVGIETMEFIEGDLADPAACARACKGVEVVFHEAALASVPRSVADPVGTNVNCVDATLNVLVAARDAGVRRVVYAGSSSAYGDTPTLPKHEEMKPSPISPYAVAKLAGEHYLASFTRVYGLETVTLRYFNVFGPYQDPTSHYSGVLAIFCRKMLKGEQPTIYGDGEQSRDFTYIDNVVHANLLAAEAPADRVSGEMMNAATGRRITLNETFKVLRDLTGHKGEPAYGPARSGDVHDSLADIRKAEERMGYKPLVDFREGLRRTVDWYRESEGL</sequence>
<keyword evidence="3" id="KW-1185">Reference proteome</keyword>
<protein>
    <submittedName>
        <fullName evidence="2">SDR family oxidoreductase</fullName>
    </submittedName>
</protein>
<dbReference type="Proteomes" id="UP001059380">
    <property type="component" value="Chromosome"/>
</dbReference>
<evidence type="ECO:0000313" key="2">
    <source>
        <dbReference type="EMBL" id="UWZ81769.1"/>
    </source>
</evidence>
<dbReference type="InterPro" id="IPR036291">
    <property type="entry name" value="NAD(P)-bd_dom_sf"/>
</dbReference>
<dbReference type="InterPro" id="IPR001509">
    <property type="entry name" value="Epimerase_deHydtase"/>
</dbReference>
<dbReference type="Pfam" id="PF01370">
    <property type="entry name" value="Epimerase"/>
    <property type="match status" value="1"/>
</dbReference>
<dbReference type="KEGG" id="orp:MOP44_14365"/>
<accession>A0A9J7BGX5</accession>
<dbReference type="PANTHER" id="PTHR43245:SF13">
    <property type="entry name" value="UDP-D-APIOSE_UDP-D-XYLOSE SYNTHASE 2"/>
    <property type="match status" value="1"/>
</dbReference>
<dbReference type="CDD" id="cd05256">
    <property type="entry name" value="UDP_AE_SDR_e"/>
    <property type="match status" value="1"/>
</dbReference>
<dbReference type="Gene3D" id="3.40.50.720">
    <property type="entry name" value="NAD(P)-binding Rossmann-like Domain"/>
    <property type="match status" value="1"/>
</dbReference>
<gene>
    <name evidence="2" type="ORF">MOP44_14365</name>
</gene>
<dbReference type="InterPro" id="IPR050177">
    <property type="entry name" value="Lipid_A_modif_metabolic_enz"/>
</dbReference>